<evidence type="ECO:0000256" key="6">
    <source>
        <dbReference type="HAMAP-Rule" id="MF_00073"/>
    </source>
</evidence>
<comment type="function">
    <text evidence="6">Involved in transcription antitermination. Required for transcription of ribosomal RNA (rRNA) genes. Binds specifically to the boxA antiterminator sequence of the ribosomal RNA (rrn) operons.</text>
</comment>
<dbReference type="InterPro" id="IPR006027">
    <property type="entry name" value="NusB_RsmB_TIM44"/>
</dbReference>
<protein>
    <recommendedName>
        <fullName evidence="6">Transcription antitermination protein NusB</fullName>
    </recommendedName>
    <alternativeName>
        <fullName evidence="6">Antitermination factor NusB</fullName>
    </alternativeName>
</protein>
<evidence type="ECO:0000256" key="3">
    <source>
        <dbReference type="ARBA" id="ARBA00022884"/>
    </source>
</evidence>
<gene>
    <name evidence="6" type="primary">nusB</name>
    <name evidence="8" type="ORF">RsTaC01_0931</name>
</gene>
<keyword evidence="5 6" id="KW-0804">Transcription</keyword>
<proteinExistence type="inferred from homology"/>
<organism evidence="8">
    <name type="scientific">Candidatus Paraimprobicoccus trichonymphae</name>
    <dbReference type="NCBI Taxonomy" id="3033793"/>
    <lineage>
        <taxon>Bacteria</taxon>
        <taxon>Bacillati</taxon>
        <taxon>Bacillota</taxon>
        <taxon>Clostridia</taxon>
        <taxon>Candidatus Paraimprobicoccus</taxon>
    </lineage>
</organism>
<evidence type="ECO:0000256" key="5">
    <source>
        <dbReference type="ARBA" id="ARBA00023163"/>
    </source>
</evidence>
<dbReference type="HAMAP" id="MF_00073">
    <property type="entry name" value="NusB"/>
    <property type="match status" value="1"/>
</dbReference>
<dbReference type="GO" id="GO:0006353">
    <property type="term" value="P:DNA-templated transcription termination"/>
    <property type="evidence" value="ECO:0007669"/>
    <property type="project" value="UniProtKB-UniRule"/>
</dbReference>
<feature type="domain" description="NusB/RsmB/TIM44" evidence="7">
    <location>
        <begin position="5"/>
        <end position="128"/>
    </location>
</feature>
<dbReference type="AlphaFoldDB" id="A0AA48I4Y5"/>
<evidence type="ECO:0000259" key="7">
    <source>
        <dbReference type="Pfam" id="PF01029"/>
    </source>
</evidence>
<evidence type="ECO:0000256" key="1">
    <source>
        <dbReference type="ARBA" id="ARBA00005952"/>
    </source>
</evidence>
<keyword evidence="4 6" id="KW-0805">Transcription regulation</keyword>
<comment type="similarity">
    <text evidence="1 6">Belongs to the NusB family.</text>
</comment>
<dbReference type="GO" id="GO:0031564">
    <property type="term" value="P:transcription antitermination"/>
    <property type="evidence" value="ECO:0007669"/>
    <property type="project" value="UniProtKB-KW"/>
</dbReference>
<dbReference type="InterPro" id="IPR011605">
    <property type="entry name" value="NusB_fam"/>
</dbReference>
<evidence type="ECO:0000256" key="2">
    <source>
        <dbReference type="ARBA" id="ARBA00022814"/>
    </source>
</evidence>
<dbReference type="Proteomes" id="UP001335720">
    <property type="component" value="Chromosome"/>
</dbReference>
<dbReference type="PANTHER" id="PTHR11078">
    <property type="entry name" value="N UTILIZATION SUBSTANCE PROTEIN B-RELATED"/>
    <property type="match status" value="1"/>
</dbReference>
<dbReference type="Pfam" id="PF01029">
    <property type="entry name" value="NusB"/>
    <property type="match status" value="1"/>
</dbReference>
<evidence type="ECO:0000256" key="4">
    <source>
        <dbReference type="ARBA" id="ARBA00023015"/>
    </source>
</evidence>
<reference evidence="8" key="1">
    <citation type="journal article" date="2023" name="ISME J.">
        <title>Emergence of putative energy parasites within Clostridia revealed by genome analysis of a novel endosymbiotic clade.</title>
        <authorList>
            <person name="Takahashi K."/>
            <person name="Kuwahara H."/>
            <person name="Horikawa Y."/>
            <person name="Izawa K."/>
            <person name="Kato D."/>
            <person name="Inagaki T."/>
            <person name="Yuki M."/>
            <person name="Ohkuma M."/>
            <person name="Hongoh Y."/>
        </authorList>
    </citation>
    <scope>NUCLEOTIDE SEQUENCE</scope>
    <source>
        <strain evidence="8">RsTa-C01</strain>
    </source>
</reference>
<dbReference type="PANTHER" id="PTHR11078:SF3">
    <property type="entry name" value="ANTITERMINATION NUSB DOMAIN-CONTAINING PROTEIN"/>
    <property type="match status" value="1"/>
</dbReference>
<dbReference type="Gene3D" id="1.10.940.10">
    <property type="entry name" value="NusB-like"/>
    <property type="match status" value="1"/>
</dbReference>
<sequence length="137" mass="16124">MSRRKFREQAFKLIFENMFNENNLESTIEFAEISREEKIDDFAKELFFGVKNKEKEIDDYIGDNIYNWKKDRISKIALAILRMSIYEIFYIKKIPISVSINEAIEITKKYGSEKESSFINGTLGSIVKNIEISDKTK</sequence>
<dbReference type="InterPro" id="IPR035926">
    <property type="entry name" value="NusB-like_sf"/>
</dbReference>
<keyword evidence="3 6" id="KW-0694">RNA-binding</keyword>
<dbReference type="KEGG" id="ptrh:RsTaC01_0931"/>
<dbReference type="GO" id="GO:0005829">
    <property type="term" value="C:cytosol"/>
    <property type="evidence" value="ECO:0007669"/>
    <property type="project" value="TreeGrafter"/>
</dbReference>
<name>A0AA48I4Y5_9FIRM</name>
<dbReference type="SUPFAM" id="SSF48013">
    <property type="entry name" value="NusB-like"/>
    <property type="match status" value="1"/>
</dbReference>
<dbReference type="GO" id="GO:0003723">
    <property type="term" value="F:RNA binding"/>
    <property type="evidence" value="ECO:0007669"/>
    <property type="project" value="UniProtKB-UniRule"/>
</dbReference>
<evidence type="ECO:0000313" key="8">
    <source>
        <dbReference type="EMBL" id="BED92992.1"/>
    </source>
</evidence>
<accession>A0AA48I4Y5</accession>
<keyword evidence="2 6" id="KW-0889">Transcription antitermination</keyword>
<dbReference type="NCBIfam" id="TIGR01951">
    <property type="entry name" value="nusB"/>
    <property type="match status" value="1"/>
</dbReference>
<dbReference type="EMBL" id="AP027925">
    <property type="protein sequence ID" value="BED92992.1"/>
    <property type="molecule type" value="Genomic_DNA"/>
</dbReference>